<dbReference type="PANTHER" id="PTHR34547:SF1">
    <property type="entry name" value="YACP-LIKE NYN DOMAIN PROTEIN"/>
    <property type="match status" value="1"/>
</dbReference>
<evidence type="ECO:0000313" key="2">
    <source>
        <dbReference type="EMBL" id="TWT48256.1"/>
    </source>
</evidence>
<dbReference type="Pfam" id="PF05991">
    <property type="entry name" value="NYN_YacP"/>
    <property type="match status" value="1"/>
</dbReference>
<dbReference type="InterPro" id="IPR010298">
    <property type="entry name" value="YacP-like"/>
</dbReference>
<organism evidence="2 3">
    <name type="scientific">Botrimarina hoheduenensis</name>
    <dbReference type="NCBI Taxonomy" id="2528000"/>
    <lineage>
        <taxon>Bacteria</taxon>
        <taxon>Pseudomonadati</taxon>
        <taxon>Planctomycetota</taxon>
        <taxon>Planctomycetia</taxon>
        <taxon>Pirellulales</taxon>
        <taxon>Lacipirellulaceae</taxon>
        <taxon>Botrimarina</taxon>
    </lineage>
</organism>
<reference evidence="2 3" key="1">
    <citation type="submission" date="2019-02" db="EMBL/GenBank/DDBJ databases">
        <title>Deep-cultivation of Planctomycetes and their phenomic and genomic characterization uncovers novel biology.</title>
        <authorList>
            <person name="Wiegand S."/>
            <person name="Jogler M."/>
            <person name="Boedeker C."/>
            <person name="Pinto D."/>
            <person name="Vollmers J."/>
            <person name="Rivas-Marin E."/>
            <person name="Kohn T."/>
            <person name="Peeters S.H."/>
            <person name="Heuer A."/>
            <person name="Rast P."/>
            <person name="Oberbeckmann S."/>
            <person name="Bunk B."/>
            <person name="Jeske O."/>
            <person name="Meyerdierks A."/>
            <person name="Storesund J.E."/>
            <person name="Kallscheuer N."/>
            <person name="Luecker S."/>
            <person name="Lage O.M."/>
            <person name="Pohl T."/>
            <person name="Merkel B.J."/>
            <person name="Hornburger P."/>
            <person name="Mueller R.-W."/>
            <person name="Bruemmer F."/>
            <person name="Labrenz M."/>
            <person name="Spormann A.M."/>
            <person name="Op Den Camp H."/>
            <person name="Overmann J."/>
            <person name="Amann R."/>
            <person name="Jetten M.S.M."/>
            <person name="Mascher T."/>
            <person name="Medema M.H."/>
            <person name="Devos D.P."/>
            <person name="Kaster A.-K."/>
            <person name="Ovreas L."/>
            <person name="Rohde M."/>
            <person name="Galperin M.Y."/>
            <person name="Jogler C."/>
        </authorList>
    </citation>
    <scope>NUCLEOTIDE SEQUENCE [LARGE SCALE GENOMIC DNA]</scope>
    <source>
        <strain evidence="2 3">Pla111</strain>
    </source>
</reference>
<dbReference type="EMBL" id="SJPH01000001">
    <property type="protein sequence ID" value="TWT48256.1"/>
    <property type="molecule type" value="Genomic_DNA"/>
</dbReference>
<evidence type="ECO:0000313" key="3">
    <source>
        <dbReference type="Proteomes" id="UP000318995"/>
    </source>
</evidence>
<dbReference type="AlphaFoldDB" id="A0A5C5WBG0"/>
<proteinExistence type="predicted"/>
<feature type="region of interest" description="Disordered" evidence="1">
    <location>
        <begin position="182"/>
        <end position="276"/>
    </location>
</feature>
<dbReference type="OrthoDB" id="286832at2"/>
<protein>
    <submittedName>
        <fullName evidence="2">YacP-like NYN domain protein</fullName>
    </submittedName>
</protein>
<accession>A0A5C5WBG0</accession>
<feature type="compositionally biased region" description="Basic and acidic residues" evidence="1">
    <location>
        <begin position="259"/>
        <end position="276"/>
    </location>
</feature>
<evidence type="ECO:0000256" key="1">
    <source>
        <dbReference type="SAM" id="MobiDB-lite"/>
    </source>
</evidence>
<gene>
    <name evidence="2" type="ORF">Pla111_00170</name>
</gene>
<sequence>MAIALAFCGNGPAMRLLIDGYNLLHASDRFGVGELAGTLQGARESLLDWLAQHLTEKERRTTVIVFDARDAPPGLPDRVEFQAIRIRFARGYEDADALLEEIIEKAKGTKQLVVVSADHRVQRAARSRGAKPIDSQDWIREVGNRVHEASEPSVQRYSVGSAKEWLEAFSDPELLEQIEREAQAAPPPRRRVPLDPTPPDSLPADSSVDTPGAAPAESLPRARRKHRHTEFPPADSKADFGAGLLDPFPPGYAADLAQEAERLLRPRKPHDPNEST</sequence>
<dbReference type="PANTHER" id="PTHR34547">
    <property type="entry name" value="YACP-LIKE NYN DOMAIN PROTEIN"/>
    <property type="match status" value="1"/>
</dbReference>
<dbReference type="RefSeq" id="WP_146570206.1">
    <property type="nucleotide sequence ID" value="NZ_SJPH01000001.1"/>
</dbReference>
<comment type="caution">
    <text evidence="2">The sequence shown here is derived from an EMBL/GenBank/DDBJ whole genome shotgun (WGS) entry which is preliminary data.</text>
</comment>
<name>A0A5C5WBG0_9BACT</name>
<dbReference type="Proteomes" id="UP000318995">
    <property type="component" value="Unassembled WGS sequence"/>
</dbReference>
<keyword evidence="3" id="KW-1185">Reference proteome</keyword>